<protein>
    <submittedName>
        <fullName evidence="1">Uncharacterized protein</fullName>
    </submittedName>
</protein>
<dbReference type="AlphaFoldDB" id="U9TFV2"/>
<sequence length="49" mass="5482">MKTCFAQLGSFVKNGFLKTLFDKSPQAINKAQLLVEMFGDTLRFIQVVG</sequence>
<gene>
    <name evidence="1" type="ORF">GLOINDRAFT_711</name>
</gene>
<organism evidence="1">
    <name type="scientific">Rhizophagus irregularis (strain DAOM 181602 / DAOM 197198 / MUCL 43194)</name>
    <name type="common">Arbuscular mycorrhizal fungus</name>
    <name type="synonym">Glomus intraradices</name>
    <dbReference type="NCBI Taxonomy" id="747089"/>
    <lineage>
        <taxon>Eukaryota</taxon>
        <taxon>Fungi</taxon>
        <taxon>Fungi incertae sedis</taxon>
        <taxon>Mucoromycota</taxon>
        <taxon>Glomeromycotina</taxon>
        <taxon>Glomeromycetes</taxon>
        <taxon>Glomerales</taxon>
        <taxon>Glomeraceae</taxon>
        <taxon>Rhizophagus</taxon>
    </lineage>
</organism>
<name>U9TFV2_RHIID</name>
<evidence type="ECO:0000313" key="1">
    <source>
        <dbReference type="EMBL" id="ESA02241.1"/>
    </source>
</evidence>
<accession>U9TFV2</accession>
<dbReference type="EMBL" id="KI295854">
    <property type="protein sequence ID" value="ESA02241.1"/>
    <property type="molecule type" value="Genomic_DNA"/>
</dbReference>
<dbReference type="HOGENOM" id="CLU_3143768_0_0_1"/>
<reference evidence="1" key="1">
    <citation type="submission" date="2013-07" db="EMBL/GenBank/DDBJ databases">
        <title>The genome of an arbuscular mycorrhizal fungus provides insights into the evolution of the oldest plant symbiosis.</title>
        <authorList>
            <consortium name="DOE Joint Genome Institute"/>
            <person name="Tisserant E."/>
            <person name="Malbreil M."/>
            <person name="Kuo A."/>
            <person name="Kohler A."/>
            <person name="Symeonidi A."/>
            <person name="Balestrini R."/>
            <person name="Charron P."/>
            <person name="Duensing N."/>
            <person name="Frei-dit-Frey N."/>
            <person name="Gianinazzi-Pearson V."/>
            <person name="Gilbert B."/>
            <person name="Handa Y."/>
            <person name="Hijri M."/>
            <person name="Kaul R."/>
            <person name="Kawaguchi M."/>
            <person name="Krajinski F."/>
            <person name="Lammers P."/>
            <person name="Lapierre D."/>
            <person name="Masclaux F.G."/>
            <person name="Murat C."/>
            <person name="Morin E."/>
            <person name="Ndikumana S."/>
            <person name="Pagni M."/>
            <person name="Petitpierre D."/>
            <person name="Requena N."/>
            <person name="Rosikiewicz P."/>
            <person name="Riley R."/>
            <person name="Saito K."/>
            <person name="San Clemente H."/>
            <person name="Shapiro H."/>
            <person name="van Tuinen D."/>
            <person name="Becard G."/>
            <person name="Bonfante P."/>
            <person name="Paszkowski U."/>
            <person name="Shachar-Hill Y."/>
            <person name="Young J.P."/>
            <person name="Sanders I.R."/>
            <person name="Henrissat B."/>
            <person name="Rensing S.A."/>
            <person name="Grigoriev I.V."/>
            <person name="Corradi N."/>
            <person name="Roux C."/>
            <person name="Martin F."/>
        </authorList>
    </citation>
    <scope>NUCLEOTIDE SEQUENCE</scope>
    <source>
        <strain evidence="1">DAOM 197198</strain>
    </source>
</reference>
<proteinExistence type="predicted"/>